<dbReference type="OrthoDB" id="7066811at2"/>
<dbReference type="EMBL" id="LVJN01000019">
    <property type="protein sequence ID" value="OSM04169.1"/>
    <property type="molecule type" value="Genomic_DNA"/>
</dbReference>
<dbReference type="AlphaFoldDB" id="A0A1Y2K4K7"/>
<name>A0A1Y2K4K7_9PROT</name>
<dbReference type="STRING" id="1434232.MAIT1_04020"/>
<organism evidence="1 2">
    <name type="scientific">Magnetofaba australis IT-1</name>
    <dbReference type="NCBI Taxonomy" id="1434232"/>
    <lineage>
        <taxon>Bacteria</taxon>
        <taxon>Pseudomonadati</taxon>
        <taxon>Pseudomonadota</taxon>
        <taxon>Magnetococcia</taxon>
        <taxon>Magnetococcales</taxon>
        <taxon>Magnetococcaceae</taxon>
        <taxon>Magnetofaba</taxon>
    </lineage>
</organism>
<protein>
    <recommendedName>
        <fullName evidence="3">ParB/Sulfiredoxin domain-containing protein</fullName>
    </recommendedName>
</protein>
<dbReference type="RefSeq" id="WP_085442277.1">
    <property type="nucleotide sequence ID" value="NZ_LVJN01000019.1"/>
</dbReference>
<evidence type="ECO:0000313" key="2">
    <source>
        <dbReference type="Proteomes" id="UP000194003"/>
    </source>
</evidence>
<sequence>MTTMPTTRAISLEEWLTVPDNPIQRNTARHAEAANNKHLKEAASTHSVVHMATLPDGRCFKLDGHTRALLWEEQKLTPPEQIIVIDHPCSSVAEAQDLYTHFDNHLTVEMAPDKVYGAYRLHGIIPVSTLLKTCRLTTVMKVLPGAGNDIYEDIGNWKSEIEEFDAVDPVSGAHFLSGVIAGALITFRRYPEDAAKFWLKYQQDAGWKHGQERDGVQALREYVPQRKNQGQRENASSATELAERVISAFENWRVRRYYKSLRIGRTDLRKFLGE</sequence>
<dbReference type="Proteomes" id="UP000194003">
    <property type="component" value="Unassembled WGS sequence"/>
</dbReference>
<comment type="caution">
    <text evidence="1">The sequence shown here is derived from an EMBL/GenBank/DDBJ whole genome shotgun (WGS) entry which is preliminary data.</text>
</comment>
<reference evidence="1 2" key="1">
    <citation type="journal article" date="2016" name="BMC Genomics">
        <title>Combined genomic and structural analyses of a cultured magnetotactic bacterium reveals its niche adaptation to a dynamic environment.</title>
        <authorList>
            <person name="Araujo A.C."/>
            <person name="Morillo V."/>
            <person name="Cypriano J."/>
            <person name="Teixeira L.C."/>
            <person name="Leao P."/>
            <person name="Lyra S."/>
            <person name="Almeida L.G."/>
            <person name="Bazylinski D.A."/>
            <person name="Vasconcellos A.T."/>
            <person name="Abreu F."/>
            <person name="Lins U."/>
        </authorList>
    </citation>
    <scope>NUCLEOTIDE SEQUENCE [LARGE SCALE GENOMIC DNA]</scope>
    <source>
        <strain evidence="1 2">IT-1</strain>
    </source>
</reference>
<proteinExistence type="predicted"/>
<evidence type="ECO:0000313" key="1">
    <source>
        <dbReference type="EMBL" id="OSM04169.1"/>
    </source>
</evidence>
<gene>
    <name evidence="1" type="ORF">MAIT1_04020</name>
</gene>
<keyword evidence="2" id="KW-1185">Reference proteome</keyword>
<evidence type="ECO:0008006" key="3">
    <source>
        <dbReference type="Google" id="ProtNLM"/>
    </source>
</evidence>
<accession>A0A1Y2K4K7</accession>